<dbReference type="RefSeq" id="XP_053023092.1">
    <property type="nucleotide sequence ID" value="XM_053171872.1"/>
</dbReference>
<proteinExistence type="predicted"/>
<dbReference type="Proteomes" id="UP001164743">
    <property type="component" value="Chromosome 8A"/>
</dbReference>
<accession>A0ABY7CXU2</accession>
<feature type="region of interest" description="Disordered" evidence="1">
    <location>
        <begin position="47"/>
        <end position="77"/>
    </location>
</feature>
<keyword evidence="3" id="KW-1185">Reference proteome</keyword>
<evidence type="ECO:0000313" key="3">
    <source>
        <dbReference type="Proteomes" id="UP001164743"/>
    </source>
</evidence>
<name>A0ABY7CXU2_9BASI</name>
<dbReference type="EMBL" id="CP110428">
    <property type="protein sequence ID" value="WAQ87537.1"/>
    <property type="molecule type" value="Genomic_DNA"/>
</dbReference>
<organism evidence="2 3">
    <name type="scientific">Puccinia triticina</name>
    <dbReference type="NCBI Taxonomy" id="208348"/>
    <lineage>
        <taxon>Eukaryota</taxon>
        <taxon>Fungi</taxon>
        <taxon>Dikarya</taxon>
        <taxon>Basidiomycota</taxon>
        <taxon>Pucciniomycotina</taxon>
        <taxon>Pucciniomycetes</taxon>
        <taxon>Pucciniales</taxon>
        <taxon>Pucciniaceae</taxon>
        <taxon>Puccinia</taxon>
    </lineage>
</organism>
<feature type="compositionally biased region" description="Low complexity" evidence="1">
    <location>
        <begin position="58"/>
        <end position="68"/>
    </location>
</feature>
<evidence type="ECO:0000256" key="1">
    <source>
        <dbReference type="SAM" id="MobiDB-lite"/>
    </source>
</evidence>
<evidence type="ECO:0000313" key="2">
    <source>
        <dbReference type="EMBL" id="WAQ87537.1"/>
    </source>
</evidence>
<sequence length="324" mass="36399">MQLCTCSRCVTHTVFDQHGQLTSGKYLAARSIAIHCSEDFRRSRQNETFDNSADDLSDSPPLELPESSEYSEDSGAFSGLDENKDNTHLFFIIFFMPRDPRTLISRADLDPELVDSICCQTCFRLYPQDVNAPMVCEYKPFTSSRPCDEELFTQKTTHLDFRLLAKPDTEEAIDAWARELSRSDEVLMDVQHGSNYQNMDWGDSTPPPESAGSDSDDMETSLDRRAPLNLILSLFVDWFNPRGNKTSGKVESTGVFALTCLNLPPFLQNKISHICLAGITPGPYSPDTSTINHLLKPIVDELGTLEPGVMIKTHQYPNGRFVRV</sequence>
<reference evidence="2" key="1">
    <citation type="submission" date="2022-10" db="EMBL/GenBank/DDBJ databases">
        <title>Puccinia triticina Genome sequencing and assembly.</title>
        <authorList>
            <person name="Li C."/>
        </authorList>
    </citation>
    <scope>NUCLEOTIDE SEQUENCE</scope>
    <source>
        <strain evidence="2">Pt15</strain>
    </source>
</reference>
<gene>
    <name evidence="2" type="ORF">PtA15_8A441</name>
</gene>
<dbReference type="GeneID" id="77812767"/>
<feature type="region of interest" description="Disordered" evidence="1">
    <location>
        <begin position="195"/>
        <end position="220"/>
    </location>
</feature>
<protein>
    <submittedName>
        <fullName evidence="2">Uncharacterized protein</fullName>
    </submittedName>
</protein>